<sequence>MKTIEKMNKQLDNWYDQHERLRLFYKELLEENEVAQITVTNCSDDSREITLWGTNKCAPIANPLNGFEEILKEADLVLATSEVVYNPVNDLFYVLSSRDDSLIIVNDQAVVLQTISLRINELTLVNPNNIVVNTNPNSIEYGYVGITGIREKEFFTVDLNFNISRRITLANDPIDLVYNPIDDAYFITESVRDSVTKITAFDNTVIDYLTIAGVKTLGVNTDNGDLYIHNISNNNVDVYNSNGVRKGWIERATANENKVSFYYHTINQKMYIAYDSLNSLVVVNTTTLATEKILNTALEPIDIEFNPLNNLIYVASQDEQKFTRIDADLEVVDHIPLVSFDRSFAISSKNGTIALNNATLRKLFVYTRNSKLLVKVSDDYQQIREDFKYNPMLISHVKVVASTSARINTLQIIESSISGKQTCESISLRSYQSPQGFGNVSEVFEMEGYIIDGRVCWRFTIHPNQQVTFLIYYQQLEMYNFLPEKARISTGVQMSNGIPEAWK</sequence>
<dbReference type="SUPFAM" id="SSF50969">
    <property type="entry name" value="YVTN repeat-like/Quinoprotein amine dehydrogenase"/>
    <property type="match status" value="1"/>
</dbReference>
<dbReference type="InterPro" id="IPR011044">
    <property type="entry name" value="Quino_amine_DH_bsu"/>
</dbReference>
<dbReference type="eggNOG" id="COG3391">
    <property type="taxonomic scope" value="Bacteria"/>
</dbReference>
<evidence type="ECO:0000313" key="2">
    <source>
        <dbReference type="Proteomes" id="UP000002945"/>
    </source>
</evidence>
<dbReference type="EMBL" id="ABIB01000014">
    <property type="protein sequence ID" value="EDP94736.1"/>
    <property type="molecule type" value="Genomic_DNA"/>
</dbReference>
<dbReference type="Gene3D" id="2.130.10.10">
    <property type="entry name" value="YVTN repeat-like/Quinoprotein amine dehydrogenase"/>
    <property type="match status" value="1"/>
</dbReference>
<evidence type="ECO:0000313" key="1">
    <source>
        <dbReference type="EMBL" id="EDP94736.1"/>
    </source>
</evidence>
<dbReference type="Proteomes" id="UP000002945">
    <property type="component" value="Unassembled WGS sequence"/>
</dbReference>
<protein>
    <submittedName>
        <fullName evidence="1">Uncharacterized protein</fullName>
    </submittedName>
</protein>
<keyword evidence="2" id="KW-1185">Reference proteome</keyword>
<reference evidence="1 2" key="1">
    <citation type="journal article" date="2011" name="J. Bacteriol.">
        <title>Genome sequence of the algicidal bacterium Kordia algicida OT-1.</title>
        <authorList>
            <person name="Lee H.S."/>
            <person name="Kang S.G."/>
            <person name="Kwon K.K."/>
            <person name="Lee J.H."/>
            <person name="Kim S.J."/>
        </authorList>
    </citation>
    <scope>NUCLEOTIDE SEQUENCE [LARGE SCALE GENOMIC DNA]</scope>
    <source>
        <strain evidence="1 2">OT-1</strain>
    </source>
</reference>
<dbReference type="HOGENOM" id="CLU_623793_0_0_10"/>
<organism evidence="1 2">
    <name type="scientific">Kordia algicida OT-1</name>
    <dbReference type="NCBI Taxonomy" id="391587"/>
    <lineage>
        <taxon>Bacteria</taxon>
        <taxon>Pseudomonadati</taxon>
        <taxon>Bacteroidota</taxon>
        <taxon>Flavobacteriia</taxon>
        <taxon>Flavobacteriales</taxon>
        <taxon>Flavobacteriaceae</taxon>
        <taxon>Kordia</taxon>
    </lineage>
</organism>
<accession>A9EA50</accession>
<dbReference type="InterPro" id="IPR015943">
    <property type="entry name" value="WD40/YVTN_repeat-like_dom_sf"/>
</dbReference>
<dbReference type="STRING" id="391587.KAOT1_00630"/>
<gene>
    <name evidence="1" type="ORF">KAOT1_00630</name>
</gene>
<proteinExistence type="predicted"/>
<comment type="caution">
    <text evidence="1">The sequence shown here is derived from an EMBL/GenBank/DDBJ whole genome shotgun (WGS) entry which is preliminary data.</text>
</comment>
<dbReference type="AlphaFoldDB" id="A9EA50"/>
<name>A9EA50_9FLAO</name>